<sequence>MLPLWMAASAEQPFLGALEEARKKSFPVLANSIPLEVILNKPRVSRRAILTPLAPAFMNYAENDLEDGQIFLGCRMKMMKQEMAELLHHITFTVVNNTTGDTRVLLNLQESL</sequence>
<name>A0AA37H1K1_9PEZI</name>
<evidence type="ECO:0000313" key="2">
    <source>
        <dbReference type="Proteomes" id="UP001055172"/>
    </source>
</evidence>
<dbReference type="AlphaFoldDB" id="A0AA37H1K1"/>
<protein>
    <submittedName>
        <fullName evidence="1">PKS-NRPS hybrid synthetase CHGG_01239</fullName>
    </submittedName>
</protein>
<gene>
    <name evidence="1" type="ORF">ColLi_13114</name>
</gene>
<evidence type="ECO:0000313" key="1">
    <source>
        <dbReference type="EMBL" id="GJC90276.1"/>
    </source>
</evidence>
<proteinExistence type="predicted"/>
<dbReference type="EMBL" id="BPPX01000051">
    <property type="protein sequence ID" value="GJC90276.1"/>
    <property type="molecule type" value="Genomic_DNA"/>
</dbReference>
<organism evidence="1 2">
    <name type="scientific">Colletotrichum liriopes</name>
    <dbReference type="NCBI Taxonomy" id="708192"/>
    <lineage>
        <taxon>Eukaryota</taxon>
        <taxon>Fungi</taxon>
        <taxon>Dikarya</taxon>
        <taxon>Ascomycota</taxon>
        <taxon>Pezizomycotina</taxon>
        <taxon>Sordariomycetes</taxon>
        <taxon>Hypocreomycetidae</taxon>
        <taxon>Glomerellales</taxon>
        <taxon>Glomerellaceae</taxon>
        <taxon>Colletotrichum</taxon>
        <taxon>Colletotrichum spaethianum species complex</taxon>
    </lineage>
</organism>
<comment type="caution">
    <text evidence="1">The sequence shown here is derived from an EMBL/GenBank/DDBJ whole genome shotgun (WGS) entry which is preliminary data.</text>
</comment>
<accession>A0AA37H1K1</accession>
<keyword evidence="2" id="KW-1185">Reference proteome</keyword>
<dbReference type="Proteomes" id="UP001055172">
    <property type="component" value="Unassembled WGS sequence"/>
</dbReference>
<reference evidence="1 2" key="1">
    <citation type="submission" date="2021-07" db="EMBL/GenBank/DDBJ databases">
        <title>Genome data of Colletotrichum spaethianum.</title>
        <authorList>
            <person name="Utami Y.D."/>
            <person name="Hiruma K."/>
        </authorList>
    </citation>
    <scope>NUCLEOTIDE SEQUENCE [LARGE SCALE GENOMIC DNA]</scope>
    <source>
        <strain evidence="1 2">MAFF 242679</strain>
    </source>
</reference>